<feature type="transmembrane region" description="Helical" evidence="7">
    <location>
        <begin position="20"/>
        <end position="42"/>
    </location>
</feature>
<comment type="caution">
    <text evidence="9">The sequence shown here is derived from an EMBL/GenBank/DDBJ whole genome shotgun (WGS) entry which is preliminary data.</text>
</comment>
<evidence type="ECO:0000256" key="4">
    <source>
        <dbReference type="ARBA" id="ARBA00023136"/>
    </source>
</evidence>
<feature type="transmembrane region" description="Helical" evidence="7">
    <location>
        <begin position="54"/>
        <end position="79"/>
    </location>
</feature>
<accession>A0A9P7KLP0</accession>
<dbReference type="InterPro" id="IPR052337">
    <property type="entry name" value="SAT4-like"/>
</dbReference>
<keyword evidence="4 7" id="KW-0472">Membrane</keyword>
<feature type="transmembrane region" description="Helical" evidence="7">
    <location>
        <begin position="182"/>
        <end position="208"/>
    </location>
</feature>
<comment type="subcellular location">
    <subcellularLocation>
        <location evidence="1">Membrane</location>
        <topology evidence="1">Multi-pass membrane protein</topology>
    </subcellularLocation>
</comment>
<dbReference type="Pfam" id="PF20684">
    <property type="entry name" value="Fung_rhodopsin"/>
    <property type="match status" value="1"/>
</dbReference>
<evidence type="ECO:0000256" key="3">
    <source>
        <dbReference type="ARBA" id="ARBA00022989"/>
    </source>
</evidence>
<keyword evidence="10" id="KW-1185">Reference proteome</keyword>
<evidence type="ECO:0000256" key="2">
    <source>
        <dbReference type="ARBA" id="ARBA00022692"/>
    </source>
</evidence>
<dbReference type="Proteomes" id="UP000782241">
    <property type="component" value="Unassembled WGS sequence"/>
</dbReference>
<keyword evidence="2 7" id="KW-0812">Transmembrane</keyword>
<feature type="transmembrane region" description="Helical" evidence="7">
    <location>
        <begin position="139"/>
        <end position="162"/>
    </location>
</feature>
<feature type="transmembrane region" description="Helical" evidence="7">
    <location>
        <begin position="99"/>
        <end position="118"/>
    </location>
</feature>
<reference evidence="9" key="1">
    <citation type="submission" date="2021-04" db="EMBL/GenBank/DDBJ databases">
        <title>Draft genome of Fusarium avenaceum strain F156N33, isolated from an atmospheric sample in Virginia.</title>
        <authorList>
            <person name="Yang S."/>
            <person name="Vinatzer B.A."/>
            <person name="Coleman J."/>
        </authorList>
    </citation>
    <scope>NUCLEOTIDE SEQUENCE</scope>
    <source>
        <strain evidence="9">F156N33</strain>
    </source>
</reference>
<evidence type="ECO:0000313" key="10">
    <source>
        <dbReference type="Proteomes" id="UP000782241"/>
    </source>
</evidence>
<evidence type="ECO:0000313" key="9">
    <source>
        <dbReference type="EMBL" id="KAG5657641.1"/>
    </source>
</evidence>
<dbReference type="GO" id="GO:0016020">
    <property type="term" value="C:membrane"/>
    <property type="evidence" value="ECO:0007669"/>
    <property type="project" value="UniProtKB-SubCell"/>
</dbReference>
<comment type="similarity">
    <text evidence="5">Belongs to the SAT4 family.</text>
</comment>
<dbReference type="PANTHER" id="PTHR33048">
    <property type="entry name" value="PTH11-LIKE INTEGRAL MEMBRANE PROTEIN (AFU_ORTHOLOGUE AFUA_5G11245)"/>
    <property type="match status" value="1"/>
</dbReference>
<sequence length="355" mass="40274">MRAFSVDSSDTMEPGASALLISEWTLISLSTLVIVARIYLRLVIQKRPLLSSDIVMAFAWAMGIVVASFCLTYVHMGVMEPDIDYSLKYYDGTKNDKRFILRLLWISSLPFLASFYISKAALLCVYHQVIPIFMTKRRWFLWATVTFVTLSFITTIVLLFTICTPVSRFWTLDADRKCPGSSLAVFVRTAWALNFASDILVFVLPWLIVPDLMIKGYLRIGVYLTFLLGLINMTMSVVRYTKLYTDEHFGKTSLVTTHFWNSLDLYIGLVIACLPALRPYFNLAAESRAFNYVKGKTSTRGSSQYTGTSGSSGYRSSHVTRPPPAYRQPSSSSLQHLRRLSNSLSYEMDTEIMNK</sequence>
<gene>
    <name evidence="9" type="ORF">KAF25_007674</name>
</gene>
<evidence type="ECO:0000256" key="5">
    <source>
        <dbReference type="ARBA" id="ARBA00038359"/>
    </source>
</evidence>
<keyword evidence="3 7" id="KW-1133">Transmembrane helix</keyword>
<feature type="domain" description="Rhodopsin" evidence="8">
    <location>
        <begin position="36"/>
        <end position="282"/>
    </location>
</feature>
<feature type="region of interest" description="Disordered" evidence="6">
    <location>
        <begin position="297"/>
        <end position="336"/>
    </location>
</feature>
<feature type="transmembrane region" description="Helical" evidence="7">
    <location>
        <begin position="220"/>
        <end position="238"/>
    </location>
</feature>
<protein>
    <recommendedName>
        <fullName evidence="8">Rhodopsin domain-containing protein</fullName>
    </recommendedName>
</protein>
<feature type="compositionally biased region" description="Low complexity" evidence="6">
    <location>
        <begin position="298"/>
        <end position="317"/>
    </location>
</feature>
<evidence type="ECO:0000256" key="7">
    <source>
        <dbReference type="SAM" id="Phobius"/>
    </source>
</evidence>
<organism evidence="9 10">
    <name type="scientific">Fusarium avenaceum</name>
    <dbReference type="NCBI Taxonomy" id="40199"/>
    <lineage>
        <taxon>Eukaryota</taxon>
        <taxon>Fungi</taxon>
        <taxon>Dikarya</taxon>
        <taxon>Ascomycota</taxon>
        <taxon>Pezizomycotina</taxon>
        <taxon>Sordariomycetes</taxon>
        <taxon>Hypocreomycetidae</taxon>
        <taxon>Hypocreales</taxon>
        <taxon>Nectriaceae</taxon>
        <taxon>Fusarium</taxon>
        <taxon>Fusarium tricinctum species complex</taxon>
    </lineage>
</organism>
<dbReference type="PANTHER" id="PTHR33048:SF92">
    <property type="entry name" value="INTEGRAL MEMBRANE PROTEIN"/>
    <property type="match status" value="1"/>
</dbReference>
<dbReference type="InterPro" id="IPR049326">
    <property type="entry name" value="Rhodopsin_dom_fungi"/>
</dbReference>
<feature type="non-terminal residue" evidence="9">
    <location>
        <position position="1"/>
    </location>
</feature>
<evidence type="ECO:0000259" key="8">
    <source>
        <dbReference type="Pfam" id="PF20684"/>
    </source>
</evidence>
<feature type="transmembrane region" description="Helical" evidence="7">
    <location>
        <begin position="258"/>
        <end position="277"/>
    </location>
</feature>
<dbReference type="EMBL" id="JAGPUO010000016">
    <property type="protein sequence ID" value="KAG5657641.1"/>
    <property type="molecule type" value="Genomic_DNA"/>
</dbReference>
<dbReference type="AlphaFoldDB" id="A0A9P7KLP0"/>
<proteinExistence type="inferred from homology"/>
<evidence type="ECO:0000256" key="1">
    <source>
        <dbReference type="ARBA" id="ARBA00004141"/>
    </source>
</evidence>
<name>A0A9P7KLP0_9HYPO</name>
<evidence type="ECO:0000256" key="6">
    <source>
        <dbReference type="SAM" id="MobiDB-lite"/>
    </source>
</evidence>